<name>A0AAV1ZU35_9ARAC</name>
<evidence type="ECO:0000313" key="2">
    <source>
        <dbReference type="Proteomes" id="UP001497382"/>
    </source>
</evidence>
<evidence type="ECO:0000313" key="1">
    <source>
        <dbReference type="EMBL" id="CAL1273926.1"/>
    </source>
</evidence>
<reference evidence="1 2" key="1">
    <citation type="submission" date="2024-04" db="EMBL/GenBank/DDBJ databases">
        <authorList>
            <person name="Rising A."/>
            <person name="Reimegard J."/>
            <person name="Sonavane S."/>
            <person name="Akerstrom W."/>
            <person name="Nylinder S."/>
            <person name="Hedman E."/>
            <person name="Kallberg Y."/>
        </authorList>
    </citation>
    <scope>NUCLEOTIDE SEQUENCE [LARGE SCALE GENOMIC DNA]</scope>
</reference>
<dbReference type="AlphaFoldDB" id="A0AAV1ZU35"/>
<comment type="caution">
    <text evidence="1">The sequence shown here is derived from an EMBL/GenBank/DDBJ whole genome shotgun (WGS) entry which is preliminary data.</text>
</comment>
<dbReference type="Proteomes" id="UP001497382">
    <property type="component" value="Unassembled WGS sequence"/>
</dbReference>
<sequence length="62" mass="7093">MATAEMRDESIGTRFEMWFHSSRSGKPLLAATETILILSSGRHRKVIVKPPTTRLTFYRLSI</sequence>
<gene>
    <name evidence="1" type="ORF">LARSCL_LOCUS7171</name>
</gene>
<keyword evidence="2" id="KW-1185">Reference proteome</keyword>
<dbReference type="EMBL" id="CAXIEN010000071">
    <property type="protein sequence ID" value="CAL1273926.1"/>
    <property type="molecule type" value="Genomic_DNA"/>
</dbReference>
<protein>
    <submittedName>
        <fullName evidence="1">Uncharacterized protein</fullName>
    </submittedName>
</protein>
<accession>A0AAV1ZU35</accession>
<proteinExistence type="predicted"/>
<feature type="non-terminal residue" evidence="1">
    <location>
        <position position="62"/>
    </location>
</feature>
<organism evidence="1 2">
    <name type="scientific">Larinioides sclopetarius</name>
    <dbReference type="NCBI Taxonomy" id="280406"/>
    <lineage>
        <taxon>Eukaryota</taxon>
        <taxon>Metazoa</taxon>
        <taxon>Ecdysozoa</taxon>
        <taxon>Arthropoda</taxon>
        <taxon>Chelicerata</taxon>
        <taxon>Arachnida</taxon>
        <taxon>Araneae</taxon>
        <taxon>Araneomorphae</taxon>
        <taxon>Entelegynae</taxon>
        <taxon>Araneoidea</taxon>
        <taxon>Araneidae</taxon>
        <taxon>Larinioides</taxon>
    </lineage>
</organism>